<feature type="transmembrane region" description="Helical" evidence="1">
    <location>
        <begin position="118"/>
        <end position="136"/>
    </location>
</feature>
<dbReference type="RefSeq" id="WP_159755862.1">
    <property type="nucleotide sequence ID" value="NZ_CASZNZ010000079.1"/>
</dbReference>
<dbReference type="Pfam" id="PF07853">
    <property type="entry name" value="DUF1648"/>
    <property type="match status" value="1"/>
</dbReference>
<dbReference type="Proteomes" id="UP000460412">
    <property type="component" value="Unassembled WGS sequence"/>
</dbReference>
<dbReference type="PIRSF" id="PIRSF038959">
    <property type="entry name" value="SdpI"/>
    <property type="match status" value="1"/>
</dbReference>
<dbReference type="InterPro" id="IPR012867">
    <property type="entry name" value="DUF1648"/>
</dbReference>
<proteinExistence type="predicted"/>
<feature type="transmembrane region" description="Helical" evidence="1">
    <location>
        <begin position="5"/>
        <end position="28"/>
    </location>
</feature>
<keyword evidence="4" id="KW-1185">Reference proteome</keyword>
<name>A0A7X3MM55_9FIRM</name>
<feature type="domain" description="DUF1648" evidence="2">
    <location>
        <begin position="12"/>
        <end position="59"/>
    </location>
</feature>
<evidence type="ECO:0000313" key="4">
    <source>
        <dbReference type="Proteomes" id="UP000460412"/>
    </source>
</evidence>
<evidence type="ECO:0000313" key="3">
    <source>
        <dbReference type="EMBL" id="MXP78767.1"/>
    </source>
</evidence>
<feature type="transmembrane region" description="Helical" evidence="1">
    <location>
        <begin position="165"/>
        <end position="183"/>
    </location>
</feature>
<dbReference type="InterPro" id="IPR025962">
    <property type="entry name" value="SdpI/YhfL"/>
</dbReference>
<feature type="transmembrane region" description="Helical" evidence="1">
    <location>
        <begin position="48"/>
        <end position="72"/>
    </location>
</feature>
<keyword evidence="1" id="KW-0812">Transmembrane</keyword>
<keyword evidence="1" id="KW-0472">Membrane</keyword>
<protein>
    <submittedName>
        <fullName evidence="3">DUF1648 domain-containing protein</fullName>
    </submittedName>
</protein>
<sequence>MNKKVLIITTSLITLLPILIGILCWNRLPDTVATHFSSDGTPNGFSPKIFAVLGLPALIFIAHLFCAFCTSIDPKYKNISQKMYRLILFICPVCSLVCCAAIYSYALELSIADWLNSMFFMNLLMGLIFFLIGNYLPKCHQNYTVGIKLPWTLADEENWNLTHRFAGRVYALVGILCIVNAFLHLKWILPAVIIVILFVPAAYSLGLYLKSRTKEE</sequence>
<comment type="caution">
    <text evidence="3">The sequence shown here is derived from an EMBL/GenBank/DDBJ whole genome shotgun (WGS) entry which is preliminary data.</text>
</comment>
<feature type="transmembrane region" description="Helical" evidence="1">
    <location>
        <begin position="189"/>
        <end position="209"/>
    </location>
</feature>
<dbReference type="EMBL" id="WUQX01000001">
    <property type="protein sequence ID" value="MXP78767.1"/>
    <property type="molecule type" value="Genomic_DNA"/>
</dbReference>
<dbReference type="GO" id="GO:0009636">
    <property type="term" value="P:response to toxic substance"/>
    <property type="evidence" value="ECO:0007669"/>
    <property type="project" value="TreeGrafter"/>
</dbReference>
<dbReference type="PANTHER" id="PTHR37810">
    <property type="entry name" value="IMMUNITY PROTEIN SDPI"/>
    <property type="match status" value="1"/>
</dbReference>
<evidence type="ECO:0000259" key="2">
    <source>
        <dbReference type="Pfam" id="PF07853"/>
    </source>
</evidence>
<accession>A0A7X3MM55</accession>
<evidence type="ECO:0000256" key="1">
    <source>
        <dbReference type="SAM" id="Phobius"/>
    </source>
</evidence>
<dbReference type="InterPro" id="IPR026272">
    <property type="entry name" value="SdpI"/>
</dbReference>
<dbReference type="PANTHER" id="PTHR37810:SF5">
    <property type="entry name" value="IMMUNITY PROTEIN SDPI"/>
    <property type="match status" value="1"/>
</dbReference>
<dbReference type="Pfam" id="PF13630">
    <property type="entry name" value="SdpI"/>
    <property type="match status" value="1"/>
</dbReference>
<organism evidence="3 4">
    <name type="scientific">Sporofaciens musculi</name>
    <dbReference type="NCBI Taxonomy" id="2681861"/>
    <lineage>
        <taxon>Bacteria</taxon>
        <taxon>Bacillati</taxon>
        <taxon>Bacillota</taxon>
        <taxon>Clostridia</taxon>
        <taxon>Lachnospirales</taxon>
        <taxon>Lachnospiraceae</taxon>
        <taxon>Sporofaciens</taxon>
    </lineage>
</organism>
<gene>
    <name evidence="3" type="ORF">GN277_26535</name>
</gene>
<reference evidence="3 4" key="1">
    <citation type="submission" date="2019-12" db="EMBL/GenBank/DDBJ databases">
        <title>Sporaefaciens musculi gen. nov., sp. nov., a novel bacterium isolated from the caecum of an obese mouse.</title>
        <authorList>
            <person name="Rasmussen T.S."/>
            <person name="Streidl T."/>
            <person name="Hitch T.C.A."/>
            <person name="Wortmann E."/>
            <person name="Deptula P."/>
            <person name="Hansen M."/>
            <person name="Nielsen D.S."/>
            <person name="Clavel T."/>
            <person name="Vogensen F.K."/>
        </authorList>
    </citation>
    <scope>NUCLEOTIDE SEQUENCE [LARGE SCALE GENOMIC DNA]</scope>
    <source>
        <strain evidence="3 4">WCA-9-b2</strain>
    </source>
</reference>
<dbReference type="AlphaFoldDB" id="A0A7X3MM55"/>
<feature type="transmembrane region" description="Helical" evidence="1">
    <location>
        <begin position="84"/>
        <end position="106"/>
    </location>
</feature>
<keyword evidence="1" id="KW-1133">Transmembrane helix</keyword>